<keyword evidence="2" id="KW-1185">Reference proteome</keyword>
<reference evidence="1 2" key="1">
    <citation type="submission" date="2021-03" db="EMBL/GenBank/DDBJ databases">
        <title>Genomic Encyclopedia of Type Strains, Phase IV (KMG-IV): sequencing the most valuable type-strain genomes for metagenomic binning, comparative biology and taxonomic classification.</title>
        <authorList>
            <person name="Goeker M."/>
        </authorList>
    </citation>
    <scope>NUCLEOTIDE SEQUENCE [LARGE SCALE GENOMIC DNA]</scope>
    <source>
        <strain evidence="1 2">DSM 14349</strain>
    </source>
</reference>
<dbReference type="Proteomes" id="UP001519272">
    <property type="component" value="Unassembled WGS sequence"/>
</dbReference>
<sequence>MKKAGARDSLAPAFLCLDFLLESDDLIQAFTQSATRLED</sequence>
<name>A0ABS4FNC0_9BACL</name>
<accession>A0ABS4FNC0</accession>
<protein>
    <submittedName>
        <fullName evidence="1">Uncharacterized protein</fullName>
    </submittedName>
</protein>
<proteinExistence type="predicted"/>
<comment type="caution">
    <text evidence="1">The sequence shown here is derived from an EMBL/GenBank/DDBJ whole genome shotgun (WGS) entry which is preliminary data.</text>
</comment>
<evidence type="ECO:0000313" key="2">
    <source>
        <dbReference type="Proteomes" id="UP001519272"/>
    </source>
</evidence>
<organism evidence="1 2">
    <name type="scientific">Paenibacillus turicensis</name>
    <dbReference type="NCBI Taxonomy" id="160487"/>
    <lineage>
        <taxon>Bacteria</taxon>
        <taxon>Bacillati</taxon>
        <taxon>Bacillota</taxon>
        <taxon>Bacilli</taxon>
        <taxon>Bacillales</taxon>
        <taxon>Paenibacillaceae</taxon>
        <taxon>Paenibacillus</taxon>
    </lineage>
</organism>
<dbReference type="EMBL" id="JAGGKG010000002">
    <property type="protein sequence ID" value="MBP1903869.1"/>
    <property type="molecule type" value="Genomic_DNA"/>
</dbReference>
<evidence type="ECO:0000313" key="1">
    <source>
        <dbReference type="EMBL" id="MBP1903869.1"/>
    </source>
</evidence>
<gene>
    <name evidence="1" type="ORF">J2Z32_000486</name>
</gene>